<evidence type="ECO:0000313" key="8">
    <source>
        <dbReference type="Proteomes" id="UP000688137"/>
    </source>
</evidence>
<evidence type="ECO:0000256" key="3">
    <source>
        <dbReference type="ARBA" id="ARBA00022692"/>
    </source>
</evidence>
<evidence type="ECO:0008006" key="9">
    <source>
        <dbReference type="Google" id="ProtNLM"/>
    </source>
</evidence>
<feature type="transmembrane region" description="Helical" evidence="6">
    <location>
        <begin position="156"/>
        <end position="176"/>
    </location>
</feature>
<keyword evidence="3 6" id="KW-0812">Transmembrane</keyword>
<feature type="transmembrane region" description="Helical" evidence="6">
    <location>
        <begin position="60"/>
        <end position="83"/>
    </location>
</feature>
<comment type="caution">
    <text evidence="7">The sequence shown here is derived from an EMBL/GenBank/DDBJ whole genome shotgun (WGS) entry which is preliminary data.</text>
</comment>
<dbReference type="AlphaFoldDB" id="A0A8S1MIC7"/>
<evidence type="ECO:0000256" key="5">
    <source>
        <dbReference type="ARBA" id="ARBA00023136"/>
    </source>
</evidence>
<dbReference type="EMBL" id="CAJJDM010000063">
    <property type="protein sequence ID" value="CAD8079898.1"/>
    <property type="molecule type" value="Genomic_DNA"/>
</dbReference>
<name>A0A8S1MIC7_PARPR</name>
<keyword evidence="5 6" id="KW-0472">Membrane</keyword>
<dbReference type="Proteomes" id="UP000688137">
    <property type="component" value="Unassembled WGS sequence"/>
</dbReference>
<evidence type="ECO:0000313" key="7">
    <source>
        <dbReference type="EMBL" id="CAD8079898.1"/>
    </source>
</evidence>
<protein>
    <recommendedName>
        <fullName evidence="9">Major facilitator superfamily (MFS) profile domain-containing protein</fullName>
    </recommendedName>
</protein>
<keyword evidence="2" id="KW-0813">Transport</keyword>
<dbReference type="GO" id="GO:0022857">
    <property type="term" value="F:transmembrane transporter activity"/>
    <property type="evidence" value="ECO:0007669"/>
    <property type="project" value="InterPro"/>
</dbReference>
<proteinExistence type="predicted"/>
<feature type="transmembrane region" description="Helical" evidence="6">
    <location>
        <begin position="131"/>
        <end position="150"/>
    </location>
</feature>
<accession>A0A8S1MIC7</accession>
<feature type="transmembrane region" description="Helical" evidence="6">
    <location>
        <begin position="222"/>
        <end position="245"/>
    </location>
</feature>
<keyword evidence="8" id="KW-1185">Reference proteome</keyword>
<reference evidence="7" key="1">
    <citation type="submission" date="2021-01" db="EMBL/GenBank/DDBJ databases">
        <authorList>
            <consortium name="Genoscope - CEA"/>
            <person name="William W."/>
        </authorList>
    </citation>
    <scope>NUCLEOTIDE SEQUENCE</scope>
</reference>
<evidence type="ECO:0000256" key="1">
    <source>
        <dbReference type="ARBA" id="ARBA00004370"/>
    </source>
</evidence>
<dbReference type="GO" id="GO:0016020">
    <property type="term" value="C:membrane"/>
    <property type="evidence" value="ECO:0007669"/>
    <property type="project" value="UniProtKB-SubCell"/>
</dbReference>
<evidence type="ECO:0000256" key="6">
    <source>
        <dbReference type="SAM" id="Phobius"/>
    </source>
</evidence>
<dbReference type="InterPro" id="IPR050814">
    <property type="entry name" value="Myo-inositol_Transporter"/>
</dbReference>
<organism evidence="7 8">
    <name type="scientific">Paramecium primaurelia</name>
    <dbReference type="NCBI Taxonomy" id="5886"/>
    <lineage>
        <taxon>Eukaryota</taxon>
        <taxon>Sar</taxon>
        <taxon>Alveolata</taxon>
        <taxon>Ciliophora</taxon>
        <taxon>Intramacronucleata</taxon>
        <taxon>Oligohymenophorea</taxon>
        <taxon>Peniculida</taxon>
        <taxon>Parameciidae</taxon>
        <taxon>Paramecium</taxon>
    </lineage>
</organism>
<sequence length="402" mass="46445">MASQVVPLQSQEIEYLQTEMNQSSMSREIVPKSGHSSHQKRGTVQLFNEKDEQVNSIVDLTIIMIGIMSGSFTFGYAITYLTLSFDTVFDHIELKGTINEEQGLFSAILPIGCIVGAVSSHFLMQVLTRNQTLIIADICGMLSILSLVPIREMILAFRFMYGVCNGISCIVMPIYIKELCPQKYYERFSVMAGFLIGIGVLTAYIMALGYLNPDLRGPNTYWWQLMFALPPVVFFFRQLIVTVIYQMDSPISLLEKGLQLQAKNVVERLYTKSSVEQAFLKAQLRVQYNEEHKEGLIKIFSKKHCTTVSKFQFFYYSLKTQKNNLKTLSKYSKYIGFFLNKSKIFKLVLIYNEYFMKNHKLYCLFLNIIFCQKRMLTFRKNNNIVKTIQELSIQLTQLQILY</sequence>
<gene>
    <name evidence="7" type="ORF">PPRIM_AZ9-3.1.T0620257</name>
</gene>
<evidence type="ECO:0000256" key="4">
    <source>
        <dbReference type="ARBA" id="ARBA00022989"/>
    </source>
</evidence>
<dbReference type="PANTHER" id="PTHR48020:SF12">
    <property type="entry name" value="PROTON MYO-INOSITOL COTRANSPORTER"/>
    <property type="match status" value="1"/>
</dbReference>
<dbReference type="Pfam" id="PF00083">
    <property type="entry name" value="Sugar_tr"/>
    <property type="match status" value="1"/>
</dbReference>
<dbReference type="PANTHER" id="PTHR48020">
    <property type="entry name" value="PROTON MYO-INOSITOL COTRANSPORTER"/>
    <property type="match status" value="1"/>
</dbReference>
<evidence type="ECO:0000256" key="2">
    <source>
        <dbReference type="ARBA" id="ARBA00022448"/>
    </source>
</evidence>
<comment type="subcellular location">
    <subcellularLocation>
        <location evidence="1">Membrane</location>
    </subcellularLocation>
</comment>
<dbReference type="InterPro" id="IPR005828">
    <property type="entry name" value="MFS_sugar_transport-like"/>
</dbReference>
<keyword evidence="4 6" id="KW-1133">Transmembrane helix</keyword>
<feature type="transmembrane region" description="Helical" evidence="6">
    <location>
        <begin position="188"/>
        <end position="210"/>
    </location>
</feature>
<feature type="transmembrane region" description="Helical" evidence="6">
    <location>
        <begin position="103"/>
        <end position="124"/>
    </location>
</feature>